<keyword evidence="2" id="KW-0812">Transmembrane</keyword>
<reference evidence="3" key="1">
    <citation type="journal article" date="2023" name="Mol. Phylogenet. Evol.">
        <title>Genome-scale phylogeny and comparative genomics of the fungal order Sordariales.</title>
        <authorList>
            <person name="Hensen N."/>
            <person name="Bonometti L."/>
            <person name="Westerberg I."/>
            <person name="Brannstrom I.O."/>
            <person name="Guillou S."/>
            <person name="Cros-Aarteil S."/>
            <person name="Calhoun S."/>
            <person name="Haridas S."/>
            <person name="Kuo A."/>
            <person name="Mondo S."/>
            <person name="Pangilinan J."/>
            <person name="Riley R."/>
            <person name="LaButti K."/>
            <person name="Andreopoulos B."/>
            <person name="Lipzen A."/>
            <person name="Chen C."/>
            <person name="Yan M."/>
            <person name="Daum C."/>
            <person name="Ng V."/>
            <person name="Clum A."/>
            <person name="Steindorff A."/>
            <person name="Ohm R.A."/>
            <person name="Martin F."/>
            <person name="Silar P."/>
            <person name="Natvig D.O."/>
            <person name="Lalanne C."/>
            <person name="Gautier V."/>
            <person name="Ament-Velasquez S.L."/>
            <person name="Kruys A."/>
            <person name="Hutchinson M.I."/>
            <person name="Powell A.J."/>
            <person name="Barry K."/>
            <person name="Miller A.N."/>
            <person name="Grigoriev I.V."/>
            <person name="Debuchy R."/>
            <person name="Gladieux P."/>
            <person name="Hiltunen Thoren M."/>
            <person name="Johannesson H."/>
        </authorList>
    </citation>
    <scope>NUCLEOTIDE SEQUENCE</scope>
    <source>
        <strain evidence="3">CBS 232.78</strain>
    </source>
</reference>
<feature type="compositionally biased region" description="Low complexity" evidence="1">
    <location>
        <begin position="171"/>
        <end position="180"/>
    </location>
</feature>
<protein>
    <submittedName>
        <fullName evidence="3">Uncharacterized protein</fullName>
    </submittedName>
</protein>
<name>A0AAE0P446_9PEZI</name>
<keyword evidence="2" id="KW-1133">Transmembrane helix</keyword>
<evidence type="ECO:0000313" key="4">
    <source>
        <dbReference type="Proteomes" id="UP001285441"/>
    </source>
</evidence>
<dbReference type="AlphaFoldDB" id="A0AAE0P446"/>
<dbReference type="EMBL" id="JAULSW010000001">
    <property type="protein sequence ID" value="KAK3392867.1"/>
    <property type="molecule type" value="Genomic_DNA"/>
</dbReference>
<accession>A0AAE0P446</accession>
<feature type="region of interest" description="Disordered" evidence="1">
    <location>
        <begin position="98"/>
        <end position="199"/>
    </location>
</feature>
<feature type="transmembrane region" description="Helical" evidence="2">
    <location>
        <begin position="39"/>
        <end position="59"/>
    </location>
</feature>
<reference evidence="3" key="2">
    <citation type="submission" date="2023-06" db="EMBL/GenBank/DDBJ databases">
        <authorList>
            <consortium name="Lawrence Berkeley National Laboratory"/>
            <person name="Haridas S."/>
            <person name="Hensen N."/>
            <person name="Bonometti L."/>
            <person name="Westerberg I."/>
            <person name="Brannstrom I.O."/>
            <person name="Guillou S."/>
            <person name="Cros-Aarteil S."/>
            <person name="Calhoun S."/>
            <person name="Kuo A."/>
            <person name="Mondo S."/>
            <person name="Pangilinan J."/>
            <person name="Riley R."/>
            <person name="LaButti K."/>
            <person name="Andreopoulos B."/>
            <person name="Lipzen A."/>
            <person name="Chen C."/>
            <person name="Yanf M."/>
            <person name="Daum C."/>
            <person name="Ng V."/>
            <person name="Clum A."/>
            <person name="Steindorff A."/>
            <person name="Ohm R."/>
            <person name="Martin F."/>
            <person name="Silar P."/>
            <person name="Natvig D."/>
            <person name="Lalanne C."/>
            <person name="Gautier V."/>
            <person name="Ament-velasquez S.L."/>
            <person name="Kruys A."/>
            <person name="Hutchinson M.I."/>
            <person name="Powell A.J."/>
            <person name="Barry K."/>
            <person name="Miller A.N."/>
            <person name="Grigoriev I.V."/>
            <person name="Debuchy R."/>
            <person name="Gladieux P."/>
            <person name="Thoren M.H."/>
            <person name="Johannesson H."/>
        </authorList>
    </citation>
    <scope>NUCLEOTIDE SEQUENCE</scope>
    <source>
        <strain evidence="3">CBS 232.78</strain>
    </source>
</reference>
<evidence type="ECO:0000256" key="1">
    <source>
        <dbReference type="SAM" id="MobiDB-lite"/>
    </source>
</evidence>
<feature type="compositionally biased region" description="Acidic residues" evidence="1">
    <location>
        <begin position="186"/>
        <end position="196"/>
    </location>
</feature>
<feature type="region of interest" description="Disordered" evidence="1">
    <location>
        <begin position="228"/>
        <end position="261"/>
    </location>
</feature>
<feature type="compositionally biased region" description="Low complexity" evidence="1">
    <location>
        <begin position="104"/>
        <end position="121"/>
    </location>
</feature>
<proteinExistence type="predicted"/>
<feature type="compositionally biased region" description="Polar residues" evidence="1">
    <location>
        <begin position="244"/>
        <end position="256"/>
    </location>
</feature>
<keyword evidence="4" id="KW-1185">Reference proteome</keyword>
<evidence type="ECO:0000256" key="2">
    <source>
        <dbReference type="SAM" id="Phobius"/>
    </source>
</evidence>
<sequence>MHFPSQTLLSPLVWLQLETLFSVSRTATPPGQLSESSKLVVIGAADLIGIVLFVLLILWGKEKGFWLNNLSNWNWKFWKKKTPKPANTVELQEVVVPPAGRGNGRTSTATGAAGSAGGNSTIKPARLPPAADLSRWSRRPTSPPNPVRITNPAPAINPATGRWYSPPHSPPAAGAVSPPSKTAEGIDLDDTPEWQDAEARAREERAWNWDRQRRVRFSDNLEEVMSGAILTGNPPGERERQTVAPPNSDLSDTVRGTSRLPRQPSHLLRQRPSLRPRIILAEHHGIRLLLLNRSLSSKSSRRRDRWPSRVIRHRRHRLS</sequence>
<dbReference type="Proteomes" id="UP001285441">
    <property type="component" value="Unassembled WGS sequence"/>
</dbReference>
<gene>
    <name evidence="3" type="ORF">B0H63DRAFT_530396</name>
</gene>
<comment type="caution">
    <text evidence="3">The sequence shown here is derived from an EMBL/GenBank/DDBJ whole genome shotgun (WGS) entry which is preliminary data.</text>
</comment>
<evidence type="ECO:0000313" key="3">
    <source>
        <dbReference type="EMBL" id="KAK3392867.1"/>
    </source>
</evidence>
<keyword evidence="2" id="KW-0472">Membrane</keyword>
<organism evidence="3 4">
    <name type="scientific">Podospora didyma</name>
    <dbReference type="NCBI Taxonomy" id="330526"/>
    <lineage>
        <taxon>Eukaryota</taxon>
        <taxon>Fungi</taxon>
        <taxon>Dikarya</taxon>
        <taxon>Ascomycota</taxon>
        <taxon>Pezizomycotina</taxon>
        <taxon>Sordariomycetes</taxon>
        <taxon>Sordariomycetidae</taxon>
        <taxon>Sordariales</taxon>
        <taxon>Podosporaceae</taxon>
        <taxon>Podospora</taxon>
    </lineage>
</organism>